<protein>
    <submittedName>
        <fullName evidence="2">XRE family transcriptional regulator</fullName>
    </submittedName>
</protein>
<dbReference type="AlphaFoldDB" id="A0A3N4MNM5"/>
<name>A0A3N4MNM5_9BACT</name>
<evidence type="ECO:0000313" key="2">
    <source>
        <dbReference type="EMBL" id="RPD41660.1"/>
    </source>
</evidence>
<organism evidence="2 3">
    <name type="scientific">Chitinophaga barathri</name>
    <dbReference type="NCBI Taxonomy" id="1647451"/>
    <lineage>
        <taxon>Bacteria</taxon>
        <taxon>Pseudomonadati</taxon>
        <taxon>Bacteroidota</taxon>
        <taxon>Chitinophagia</taxon>
        <taxon>Chitinophagales</taxon>
        <taxon>Chitinophagaceae</taxon>
        <taxon>Chitinophaga</taxon>
    </lineage>
</organism>
<evidence type="ECO:0000313" key="3">
    <source>
        <dbReference type="Proteomes" id="UP000279089"/>
    </source>
</evidence>
<dbReference type="PROSITE" id="PS50943">
    <property type="entry name" value="HTH_CROC1"/>
    <property type="match status" value="1"/>
</dbReference>
<dbReference type="InterPro" id="IPR001387">
    <property type="entry name" value="Cro/C1-type_HTH"/>
</dbReference>
<sequence length="84" mass="9203">MGNGKRHMERVAIGQTIRKIREAAGFSLRELAALSEVDHADIARIEKAETNAGLANILELAFALKVPPEDFFTGDLKKIKPSSK</sequence>
<dbReference type="GO" id="GO:0003677">
    <property type="term" value="F:DNA binding"/>
    <property type="evidence" value="ECO:0007669"/>
    <property type="project" value="InterPro"/>
</dbReference>
<dbReference type="SUPFAM" id="SSF47413">
    <property type="entry name" value="lambda repressor-like DNA-binding domains"/>
    <property type="match status" value="1"/>
</dbReference>
<comment type="caution">
    <text evidence="2">The sequence shown here is derived from an EMBL/GenBank/DDBJ whole genome shotgun (WGS) entry which is preliminary data.</text>
</comment>
<reference evidence="3" key="1">
    <citation type="submission" date="2018-11" db="EMBL/GenBank/DDBJ databases">
        <title>Chitinophaga lutea sp.nov., isolate from arsenic contaminated soil.</title>
        <authorList>
            <person name="Zong Y."/>
        </authorList>
    </citation>
    <scope>NUCLEOTIDE SEQUENCE [LARGE SCALE GENOMIC DNA]</scope>
    <source>
        <strain evidence="3">YLT18</strain>
    </source>
</reference>
<feature type="domain" description="HTH cro/C1-type" evidence="1">
    <location>
        <begin position="17"/>
        <end position="71"/>
    </location>
</feature>
<dbReference type="Gene3D" id="1.10.260.40">
    <property type="entry name" value="lambda repressor-like DNA-binding domains"/>
    <property type="match status" value="1"/>
</dbReference>
<dbReference type="CDD" id="cd00093">
    <property type="entry name" value="HTH_XRE"/>
    <property type="match status" value="1"/>
</dbReference>
<gene>
    <name evidence="2" type="ORF">EG028_10170</name>
</gene>
<dbReference type="SMART" id="SM00530">
    <property type="entry name" value="HTH_XRE"/>
    <property type="match status" value="1"/>
</dbReference>
<keyword evidence="3" id="KW-1185">Reference proteome</keyword>
<dbReference type="OrthoDB" id="769934at2"/>
<dbReference type="EMBL" id="RMBX01000004">
    <property type="protein sequence ID" value="RPD41660.1"/>
    <property type="molecule type" value="Genomic_DNA"/>
</dbReference>
<evidence type="ECO:0000259" key="1">
    <source>
        <dbReference type="PROSITE" id="PS50943"/>
    </source>
</evidence>
<proteinExistence type="predicted"/>
<dbReference type="Pfam" id="PF01381">
    <property type="entry name" value="HTH_3"/>
    <property type="match status" value="1"/>
</dbReference>
<dbReference type="Proteomes" id="UP000279089">
    <property type="component" value="Unassembled WGS sequence"/>
</dbReference>
<dbReference type="InterPro" id="IPR010982">
    <property type="entry name" value="Lambda_DNA-bd_dom_sf"/>
</dbReference>
<accession>A0A3N4MNM5</accession>